<dbReference type="Gene3D" id="3.40.50.1000">
    <property type="entry name" value="HAD superfamily/HAD-like"/>
    <property type="match status" value="2"/>
</dbReference>
<evidence type="ECO:0000313" key="14">
    <source>
        <dbReference type="EMBL" id="WPJ95717.1"/>
    </source>
</evidence>
<dbReference type="Gene3D" id="3.40.1110.10">
    <property type="entry name" value="Calcium-transporting ATPase, cytoplasmic domain N"/>
    <property type="match status" value="2"/>
</dbReference>
<feature type="transmembrane region" description="Helical" evidence="12">
    <location>
        <begin position="283"/>
        <end position="306"/>
    </location>
</feature>
<dbReference type="InterPro" id="IPR023298">
    <property type="entry name" value="ATPase_P-typ_TM_dom_sf"/>
</dbReference>
<keyword evidence="6" id="KW-0479">Metal-binding</keyword>
<evidence type="ECO:0000256" key="2">
    <source>
        <dbReference type="ARBA" id="ARBA00022448"/>
    </source>
</evidence>
<evidence type="ECO:0000256" key="8">
    <source>
        <dbReference type="ARBA" id="ARBA00022967"/>
    </source>
</evidence>
<protein>
    <submittedName>
        <fullName evidence="14">HAD-IC family P-type ATPase</fullName>
    </submittedName>
</protein>
<gene>
    <name evidence="14" type="ORF">SH580_20060</name>
</gene>
<dbReference type="Pfam" id="PF00122">
    <property type="entry name" value="E1-E2_ATPase"/>
    <property type="match status" value="1"/>
</dbReference>
<feature type="transmembrane region" description="Helical" evidence="12">
    <location>
        <begin position="665"/>
        <end position="681"/>
    </location>
</feature>
<keyword evidence="3" id="KW-1003">Cell membrane</keyword>
<keyword evidence="8" id="KW-1278">Translocase</keyword>
<feature type="transmembrane region" description="Helical" evidence="12">
    <location>
        <begin position="312"/>
        <end position="332"/>
    </location>
</feature>
<feature type="domain" description="P-type ATPase A" evidence="13">
    <location>
        <begin position="173"/>
        <end position="264"/>
    </location>
</feature>
<evidence type="ECO:0000256" key="5">
    <source>
        <dbReference type="ARBA" id="ARBA00022692"/>
    </source>
</evidence>
<evidence type="ECO:0000256" key="11">
    <source>
        <dbReference type="ARBA" id="ARBA00023136"/>
    </source>
</evidence>
<keyword evidence="4" id="KW-0597">Phosphoprotein</keyword>
<dbReference type="SUPFAM" id="SSF81660">
    <property type="entry name" value="Metal cation-transporting ATPase, ATP-binding domain N"/>
    <property type="match status" value="1"/>
</dbReference>
<evidence type="ECO:0000256" key="7">
    <source>
        <dbReference type="ARBA" id="ARBA00022842"/>
    </source>
</evidence>
<keyword evidence="10" id="KW-0406">Ion transport</keyword>
<keyword evidence="2" id="KW-0813">Transport</keyword>
<keyword evidence="15" id="KW-1185">Reference proteome</keyword>
<evidence type="ECO:0000256" key="12">
    <source>
        <dbReference type="SAM" id="Phobius"/>
    </source>
</evidence>
<dbReference type="PANTHER" id="PTHR43520">
    <property type="entry name" value="ATP7, ISOFORM B"/>
    <property type="match status" value="1"/>
</dbReference>
<dbReference type="SUPFAM" id="SSF81665">
    <property type="entry name" value="Calcium ATPase, transmembrane domain M"/>
    <property type="match status" value="1"/>
</dbReference>
<evidence type="ECO:0000259" key="13">
    <source>
        <dbReference type="Pfam" id="PF00122"/>
    </source>
</evidence>
<reference evidence="14 15" key="1">
    <citation type="submission" date="2023-11" db="EMBL/GenBank/DDBJ databases">
        <title>Coraliomargarita sp. nov., isolated from marine algae.</title>
        <authorList>
            <person name="Lee J.K."/>
            <person name="Baek J.H."/>
            <person name="Kim J.M."/>
            <person name="Choi D.G."/>
            <person name="Jeon C.O."/>
        </authorList>
    </citation>
    <scope>NUCLEOTIDE SEQUENCE [LARGE SCALE GENOMIC DNA]</scope>
    <source>
        <strain evidence="14 15">J2-16</strain>
    </source>
</reference>
<evidence type="ECO:0000256" key="1">
    <source>
        <dbReference type="ARBA" id="ARBA00004651"/>
    </source>
</evidence>
<dbReference type="Gene3D" id="2.70.150.10">
    <property type="entry name" value="Calcium-transporting ATPase, cytoplasmic transduction domain A"/>
    <property type="match status" value="1"/>
</dbReference>
<dbReference type="RefSeq" id="WP_319832595.1">
    <property type="nucleotide sequence ID" value="NZ_CP138858.1"/>
</dbReference>
<keyword evidence="5 12" id="KW-0812">Transmembrane</keyword>
<dbReference type="InterPro" id="IPR008250">
    <property type="entry name" value="ATPase_P-typ_transduc_dom_A_sf"/>
</dbReference>
<evidence type="ECO:0000313" key="15">
    <source>
        <dbReference type="Proteomes" id="UP001324993"/>
    </source>
</evidence>
<feature type="transmembrane region" description="Helical" evidence="12">
    <location>
        <begin position="128"/>
        <end position="147"/>
    </location>
</feature>
<keyword evidence="11 12" id="KW-0472">Membrane</keyword>
<feature type="transmembrane region" description="Helical" evidence="12">
    <location>
        <begin position="32"/>
        <end position="53"/>
    </location>
</feature>
<evidence type="ECO:0000256" key="9">
    <source>
        <dbReference type="ARBA" id="ARBA00022989"/>
    </source>
</evidence>
<comment type="subcellular location">
    <subcellularLocation>
        <location evidence="1">Cell membrane</location>
        <topology evidence="1">Multi-pass membrane protein</topology>
    </subcellularLocation>
</comment>
<feature type="transmembrane region" description="Helical" evidence="12">
    <location>
        <begin position="100"/>
        <end position="122"/>
    </location>
</feature>
<keyword evidence="9 12" id="KW-1133">Transmembrane helix</keyword>
<dbReference type="InterPro" id="IPR023214">
    <property type="entry name" value="HAD_sf"/>
</dbReference>
<evidence type="ECO:0000256" key="6">
    <source>
        <dbReference type="ARBA" id="ARBA00022723"/>
    </source>
</evidence>
<dbReference type="InterPro" id="IPR001757">
    <property type="entry name" value="P_typ_ATPase"/>
</dbReference>
<evidence type="ECO:0000256" key="10">
    <source>
        <dbReference type="ARBA" id="ARBA00023065"/>
    </source>
</evidence>
<sequence length="711" mass="75170">MPDSIQSTSAKSAIVCRVEGECDDLDLKLSRAWLRIAIAGVFAGQGMVFSLALNMTPPAYASLPYWILHGGLIFSSIVVMAFLGGPLFASTWGMLRGRRLSIEGLFTVSLLGAFVGSLVGSVTGQGSVYYEVVAIVIAIYTFGRMLGERSQSQMKLESARLRERFDRAFVWQEGGEWLSQAVSEVPVGARVRVDPGAAFTLDGVICSGVGYVQETALTGEPLPVVRRMGDRVRAGTWAVDSRFEMKVERAAGSRELDEILHAVEAADGRPSDLQTQANQLIRVFLPVVVGVSFSTAIFWCFMGTWVDAVLNSMAVLLVACPCALGLATPVAISQGLFRLAQMGLVSREGAFIDALARTRRIFFDKTGTLSESSLRVTELWVEPDLPVDRSNLLAAVLEAESSVVHPVARAVVQYLQANAGDAAGAASLRGKDVAGGASLRGGDAAGAASLRGGDAAGAASLRGKGTAGGALTDLHLLNGQGLEFRLSLGTALHVVQVGEASLVASDGALQAVAAQLHAQQGKRVYVLVDGRIVACFVLQERLRAGVDDVWRRLDAMRIEAEILTGDPFPELSVPENVQIESGLSSADKVRRVDASREALDAPLFVGDGINDAVAMTRASGSIAMHSGTGLARSVAMAQLTADRVEVIPHAIGMARDIHRRLRGNLIYAIAYNIVGMLLASAGLLHPVAAALIMLVSSFLVTARALSKYSGA</sequence>
<accession>A0ABZ0RI33</accession>
<dbReference type="Pfam" id="PF00702">
    <property type="entry name" value="Hydrolase"/>
    <property type="match status" value="1"/>
</dbReference>
<feature type="transmembrane region" description="Helical" evidence="12">
    <location>
        <begin position="65"/>
        <end position="88"/>
    </location>
</feature>
<dbReference type="InterPro" id="IPR036412">
    <property type="entry name" value="HAD-like_sf"/>
</dbReference>
<feature type="transmembrane region" description="Helical" evidence="12">
    <location>
        <begin position="687"/>
        <end position="705"/>
    </location>
</feature>
<dbReference type="EMBL" id="CP138858">
    <property type="protein sequence ID" value="WPJ95717.1"/>
    <property type="molecule type" value="Genomic_DNA"/>
</dbReference>
<dbReference type="SUPFAM" id="SSF81653">
    <property type="entry name" value="Calcium ATPase, transduction domain A"/>
    <property type="match status" value="1"/>
</dbReference>
<name>A0ABZ0RI33_9BACT</name>
<evidence type="ECO:0000256" key="4">
    <source>
        <dbReference type="ARBA" id="ARBA00022553"/>
    </source>
</evidence>
<dbReference type="Proteomes" id="UP001324993">
    <property type="component" value="Chromosome"/>
</dbReference>
<dbReference type="NCBIfam" id="TIGR01494">
    <property type="entry name" value="ATPase_P-type"/>
    <property type="match status" value="2"/>
</dbReference>
<dbReference type="InterPro" id="IPR023299">
    <property type="entry name" value="ATPase_P-typ_cyto_dom_N"/>
</dbReference>
<dbReference type="InterPro" id="IPR059000">
    <property type="entry name" value="ATPase_P-type_domA"/>
</dbReference>
<dbReference type="SUPFAM" id="SSF56784">
    <property type="entry name" value="HAD-like"/>
    <property type="match status" value="1"/>
</dbReference>
<keyword evidence="7" id="KW-0460">Magnesium</keyword>
<proteinExistence type="predicted"/>
<evidence type="ECO:0000256" key="3">
    <source>
        <dbReference type="ARBA" id="ARBA00022475"/>
    </source>
</evidence>
<dbReference type="PANTHER" id="PTHR43520:SF5">
    <property type="entry name" value="CATION-TRANSPORTING P-TYPE ATPASE-RELATED"/>
    <property type="match status" value="1"/>
</dbReference>
<organism evidence="14 15">
    <name type="scientific">Coraliomargarita algicola</name>
    <dbReference type="NCBI Taxonomy" id="3092156"/>
    <lineage>
        <taxon>Bacteria</taxon>
        <taxon>Pseudomonadati</taxon>
        <taxon>Verrucomicrobiota</taxon>
        <taxon>Opitutia</taxon>
        <taxon>Puniceicoccales</taxon>
        <taxon>Coraliomargaritaceae</taxon>
        <taxon>Coraliomargarita</taxon>
    </lineage>
</organism>
<dbReference type="PRINTS" id="PR00119">
    <property type="entry name" value="CATATPASE"/>
</dbReference>